<dbReference type="EMBL" id="MK552141">
    <property type="protein sequence ID" value="QBQ74578.1"/>
    <property type="molecule type" value="Genomic_DNA"/>
</dbReference>
<gene>
    <name evidence="2" type="ORF">BcepSauron_198</name>
</gene>
<dbReference type="Pfam" id="PF08681">
    <property type="entry name" value="TacA1"/>
    <property type="match status" value="1"/>
</dbReference>
<dbReference type="InterPro" id="IPR014795">
    <property type="entry name" value="TacA_1-like"/>
</dbReference>
<sequence length="48" mass="5530">MEDQPIKLTEAETERFLETLKSPPPPNAALVEAMRKYREQEEASGRNQ</sequence>
<proteinExistence type="predicted"/>
<dbReference type="Proteomes" id="UP000301424">
    <property type="component" value="Segment"/>
</dbReference>
<evidence type="ECO:0000313" key="2">
    <source>
        <dbReference type="EMBL" id="QBQ74578.1"/>
    </source>
</evidence>
<evidence type="ECO:0000313" key="3">
    <source>
        <dbReference type="Proteomes" id="UP000301424"/>
    </source>
</evidence>
<keyword evidence="3" id="KW-1185">Reference proteome</keyword>
<evidence type="ECO:0000256" key="1">
    <source>
        <dbReference type="ARBA" id="ARBA00022649"/>
    </source>
</evidence>
<protein>
    <recommendedName>
        <fullName evidence="4">DUF1778 domain-containing protein</fullName>
    </recommendedName>
</protein>
<dbReference type="Gene3D" id="1.20.5.780">
    <property type="entry name" value="Single helix bin"/>
    <property type="match status" value="1"/>
</dbReference>
<reference evidence="2 3" key="1">
    <citation type="submission" date="2019-02" db="EMBL/GenBank/DDBJ databases">
        <title>Complete genome sequence of Burkholderia cenocepacia phage BcepSauron.</title>
        <authorList>
            <person name="Park K."/>
            <person name="Gonzalez C."/>
            <person name="Liu M."/>
            <person name="Gill J."/>
        </authorList>
    </citation>
    <scope>NUCLEOTIDE SEQUENCE [LARGE SCALE GENOMIC DNA]</scope>
</reference>
<keyword evidence="1" id="KW-1277">Toxin-antitoxin system</keyword>
<evidence type="ECO:0008006" key="4">
    <source>
        <dbReference type="Google" id="ProtNLM"/>
    </source>
</evidence>
<organism evidence="2 3">
    <name type="scientific">Burkholderia phage BcepSauron</name>
    <dbReference type="NCBI Taxonomy" id="2530033"/>
    <lineage>
        <taxon>Viruses</taxon>
        <taxon>Duplodnaviria</taxon>
        <taxon>Heunggongvirae</taxon>
        <taxon>Uroviricota</taxon>
        <taxon>Caudoviricetes</taxon>
        <taxon>Sarumanvirus</taxon>
        <taxon>Sarumanvirus bcepsauron</taxon>
    </lineage>
</organism>
<name>A0A482MLQ4_9CAUD</name>
<accession>A0A482MLQ4</accession>